<evidence type="ECO:0000256" key="1">
    <source>
        <dbReference type="ARBA" id="ARBA00023015"/>
    </source>
</evidence>
<dbReference type="InterPro" id="IPR050204">
    <property type="entry name" value="AraC_XylS_family_regulators"/>
</dbReference>
<name>A0A4U1GM98_9SPHI</name>
<dbReference type="PANTHER" id="PTHR46796">
    <property type="entry name" value="HTH-TYPE TRANSCRIPTIONAL ACTIVATOR RHAS-RELATED"/>
    <property type="match status" value="1"/>
</dbReference>
<dbReference type="EMBL" id="SWDX01000001">
    <property type="protein sequence ID" value="TKC65547.1"/>
    <property type="molecule type" value="Genomic_DNA"/>
</dbReference>
<dbReference type="SMART" id="SM00342">
    <property type="entry name" value="HTH_ARAC"/>
    <property type="match status" value="1"/>
</dbReference>
<sequence length="262" mass="29340">MQIPCNPILSNIVKHYLIIESSEHLFYRFFSDGNPGIVFRLGDPIYISNSLGDQAQPSSFVYGQISNYLNLQVSSVKMLIVVLHPAALPRLFNIPASEMKDKTIALEDLIGSKGRTLEEHIASKSLIDAISSLEHFLIQQKTAVKPSEEFINKLSEYISHSAGNVSIEQLTHIFGISERQLERKFSAYVGISPKSFAETVKLQNFLKRIQKYGGEKSLGQLGYECGYYDQAHLNTRFKQKTGLAPSQYLSIKGKLSINLLPV</sequence>
<dbReference type="Gene3D" id="1.10.10.60">
    <property type="entry name" value="Homeodomain-like"/>
    <property type="match status" value="1"/>
</dbReference>
<dbReference type="PROSITE" id="PS01124">
    <property type="entry name" value="HTH_ARAC_FAMILY_2"/>
    <property type="match status" value="1"/>
</dbReference>
<dbReference type="InterPro" id="IPR009057">
    <property type="entry name" value="Homeodomain-like_sf"/>
</dbReference>
<dbReference type="InterPro" id="IPR018060">
    <property type="entry name" value="HTH_AraC"/>
</dbReference>
<evidence type="ECO:0000256" key="3">
    <source>
        <dbReference type="ARBA" id="ARBA00023163"/>
    </source>
</evidence>
<gene>
    <name evidence="5" type="ORF">FBD94_03085</name>
</gene>
<dbReference type="Pfam" id="PF12833">
    <property type="entry name" value="HTH_18"/>
    <property type="match status" value="1"/>
</dbReference>
<reference evidence="5 6" key="1">
    <citation type="submission" date="2019-04" db="EMBL/GenBank/DDBJ databases">
        <title>Pedobacter sp. RP-1-16 sp. nov., isolated from Arctic soil.</title>
        <authorList>
            <person name="Dahal R.H."/>
            <person name="Kim D.-U."/>
        </authorList>
    </citation>
    <scope>NUCLEOTIDE SEQUENCE [LARGE SCALE GENOMIC DNA]</scope>
    <source>
        <strain evidence="5 6">RP-1-16</strain>
    </source>
</reference>
<feature type="domain" description="HTH araC/xylS-type" evidence="4">
    <location>
        <begin position="148"/>
        <end position="251"/>
    </location>
</feature>
<dbReference type="InterPro" id="IPR046532">
    <property type="entry name" value="DUF6597"/>
</dbReference>
<dbReference type="SUPFAM" id="SSF46689">
    <property type="entry name" value="Homeodomain-like"/>
    <property type="match status" value="1"/>
</dbReference>
<evidence type="ECO:0000313" key="5">
    <source>
        <dbReference type="EMBL" id="TKC65547.1"/>
    </source>
</evidence>
<dbReference type="GO" id="GO:0003700">
    <property type="term" value="F:DNA-binding transcription factor activity"/>
    <property type="evidence" value="ECO:0007669"/>
    <property type="project" value="InterPro"/>
</dbReference>
<dbReference type="RefSeq" id="WP_136879023.1">
    <property type="nucleotide sequence ID" value="NZ_SWDX01000001.1"/>
</dbReference>
<evidence type="ECO:0000313" key="6">
    <source>
        <dbReference type="Proteomes" id="UP000309594"/>
    </source>
</evidence>
<organism evidence="5 6">
    <name type="scientific">Pedobacter hiemivivus</name>
    <dbReference type="NCBI Taxonomy" id="2530454"/>
    <lineage>
        <taxon>Bacteria</taxon>
        <taxon>Pseudomonadati</taxon>
        <taxon>Bacteroidota</taxon>
        <taxon>Sphingobacteriia</taxon>
        <taxon>Sphingobacteriales</taxon>
        <taxon>Sphingobacteriaceae</taxon>
        <taxon>Pedobacter</taxon>
    </lineage>
</organism>
<dbReference type="GO" id="GO:0043565">
    <property type="term" value="F:sequence-specific DNA binding"/>
    <property type="evidence" value="ECO:0007669"/>
    <property type="project" value="InterPro"/>
</dbReference>
<dbReference type="AlphaFoldDB" id="A0A4U1GM98"/>
<comment type="caution">
    <text evidence="5">The sequence shown here is derived from an EMBL/GenBank/DDBJ whole genome shotgun (WGS) entry which is preliminary data.</text>
</comment>
<keyword evidence="2" id="KW-0238">DNA-binding</keyword>
<dbReference type="Pfam" id="PF20240">
    <property type="entry name" value="DUF6597"/>
    <property type="match status" value="1"/>
</dbReference>
<keyword evidence="3" id="KW-0804">Transcription</keyword>
<keyword evidence="1" id="KW-0805">Transcription regulation</keyword>
<dbReference type="Proteomes" id="UP000309594">
    <property type="component" value="Unassembled WGS sequence"/>
</dbReference>
<proteinExistence type="predicted"/>
<evidence type="ECO:0000256" key="2">
    <source>
        <dbReference type="ARBA" id="ARBA00023125"/>
    </source>
</evidence>
<protein>
    <submittedName>
        <fullName evidence="5">Helix-turn-helix transcriptional regulator</fullName>
    </submittedName>
</protein>
<evidence type="ECO:0000259" key="4">
    <source>
        <dbReference type="PROSITE" id="PS01124"/>
    </source>
</evidence>
<accession>A0A4U1GM98</accession>
<dbReference type="PANTHER" id="PTHR46796:SF13">
    <property type="entry name" value="HTH-TYPE TRANSCRIPTIONAL ACTIVATOR RHAS"/>
    <property type="match status" value="1"/>
</dbReference>